<protein>
    <submittedName>
        <fullName evidence="11">Response regulator receiver domain protein</fullName>
    </submittedName>
</protein>
<dbReference type="EMBL" id="ACIN03000004">
    <property type="protein sequence ID" value="ESK65900.1"/>
    <property type="molecule type" value="Genomic_DNA"/>
</dbReference>
<organism evidence="11 12">
    <name type="scientific">Abiotrophia defectiva ATCC 49176</name>
    <dbReference type="NCBI Taxonomy" id="592010"/>
    <lineage>
        <taxon>Bacteria</taxon>
        <taxon>Bacillati</taxon>
        <taxon>Bacillota</taxon>
        <taxon>Bacilli</taxon>
        <taxon>Lactobacillales</taxon>
        <taxon>Aerococcaceae</taxon>
        <taxon>Abiotrophia</taxon>
    </lineage>
</organism>
<dbReference type="eggNOG" id="COG2207">
    <property type="taxonomic scope" value="Bacteria"/>
</dbReference>
<evidence type="ECO:0000259" key="10">
    <source>
        <dbReference type="PROSITE" id="PS50110"/>
    </source>
</evidence>
<evidence type="ECO:0000256" key="3">
    <source>
        <dbReference type="ARBA" id="ARBA00022553"/>
    </source>
</evidence>
<dbReference type="PROSITE" id="PS01124">
    <property type="entry name" value="HTH_ARAC_FAMILY_2"/>
    <property type="match status" value="1"/>
</dbReference>
<keyword evidence="2" id="KW-0963">Cytoplasm</keyword>
<keyword evidence="4" id="KW-0902">Two-component regulatory system</keyword>
<accession>W1Q3V1</accession>
<evidence type="ECO:0000256" key="1">
    <source>
        <dbReference type="ARBA" id="ARBA00004496"/>
    </source>
</evidence>
<feature type="modified residue" description="4-aspartylphosphate" evidence="8">
    <location>
        <position position="64"/>
    </location>
</feature>
<dbReference type="SUPFAM" id="SSF52172">
    <property type="entry name" value="CheY-like"/>
    <property type="match status" value="1"/>
</dbReference>
<dbReference type="Pfam" id="PF12833">
    <property type="entry name" value="HTH_18"/>
    <property type="match status" value="1"/>
</dbReference>
<dbReference type="SMART" id="SM00342">
    <property type="entry name" value="HTH_ARAC"/>
    <property type="match status" value="1"/>
</dbReference>
<dbReference type="Proteomes" id="UP000019050">
    <property type="component" value="Unassembled WGS sequence"/>
</dbReference>
<dbReference type="InterPro" id="IPR018060">
    <property type="entry name" value="HTH_AraC"/>
</dbReference>
<dbReference type="PANTHER" id="PTHR42713:SF3">
    <property type="entry name" value="TRANSCRIPTIONAL REGULATORY PROTEIN HPTR"/>
    <property type="match status" value="1"/>
</dbReference>
<evidence type="ECO:0000256" key="4">
    <source>
        <dbReference type="ARBA" id="ARBA00023012"/>
    </source>
</evidence>
<dbReference type="InterPro" id="IPR020449">
    <property type="entry name" value="Tscrpt_reg_AraC-type_HTH"/>
</dbReference>
<dbReference type="PRINTS" id="PR00032">
    <property type="entry name" value="HTHARAC"/>
</dbReference>
<dbReference type="GeneID" id="84816726"/>
<comment type="subcellular location">
    <subcellularLocation>
        <location evidence="1">Cytoplasm</location>
    </subcellularLocation>
</comment>
<dbReference type="InterPro" id="IPR009057">
    <property type="entry name" value="Homeodomain-like_sf"/>
</dbReference>
<evidence type="ECO:0000256" key="6">
    <source>
        <dbReference type="ARBA" id="ARBA00023125"/>
    </source>
</evidence>
<gene>
    <name evidence="11" type="ORF">GCWU000182_000634</name>
</gene>
<dbReference type="SUPFAM" id="SSF46689">
    <property type="entry name" value="Homeodomain-like"/>
    <property type="match status" value="2"/>
</dbReference>
<dbReference type="AlphaFoldDB" id="W1Q3V1"/>
<dbReference type="SMART" id="SM00448">
    <property type="entry name" value="REC"/>
    <property type="match status" value="1"/>
</dbReference>
<dbReference type="InterPro" id="IPR018062">
    <property type="entry name" value="HTH_AraC-typ_CS"/>
</dbReference>
<evidence type="ECO:0000259" key="9">
    <source>
        <dbReference type="PROSITE" id="PS01124"/>
    </source>
</evidence>
<feature type="domain" description="Response regulatory" evidence="10">
    <location>
        <begin position="12"/>
        <end position="129"/>
    </location>
</feature>
<dbReference type="Gene3D" id="3.40.50.2300">
    <property type="match status" value="1"/>
</dbReference>
<dbReference type="eggNOG" id="COG4753">
    <property type="taxonomic scope" value="Bacteria"/>
</dbReference>
<dbReference type="GO" id="GO:0005737">
    <property type="term" value="C:cytoplasm"/>
    <property type="evidence" value="ECO:0007669"/>
    <property type="project" value="UniProtKB-SubCell"/>
</dbReference>
<dbReference type="CDD" id="cd17536">
    <property type="entry name" value="REC_YesN-like"/>
    <property type="match status" value="1"/>
</dbReference>
<dbReference type="PROSITE" id="PS50110">
    <property type="entry name" value="RESPONSE_REGULATORY"/>
    <property type="match status" value="1"/>
</dbReference>
<dbReference type="InterPro" id="IPR051552">
    <property type="entry name" value="HptR"/>
</dbReference>
<evidence type="ECO:0000256" key="2">
    <source>
        <dbReference type="ARBA" id="ARBA00022490"/>
    </source>
</evidence>
<keyword evidence="6" id="KW-0238">DNA-binding</keyword>
<dbReference type="OrthoDB" id="9759232at2"/>
<dbReference type="GO" id="GO:0000160">
    <property type="term" value="P:phosphorelay signal transduction system"/>
    <property type="evidence" value="ECO:0007669"/>
    <property type="project" value="UniProtKB-KW"/>
</dbReference>
<dbReference type="InterPro" id="IPR011006">
    <property type="entry name" value="CheY-like_superfamily"/>
</dbReference>
<name>W1Q3V1_ABIDE</name>
<keyword evidence="3 8" id="KW-0597">Phosphoprotein</keyword>
<dbReference type="InterPro" id="IPR001789">
    <property type="entry name" value="Sig_transdc_resp-reg_receiver"/>
</dbReference>
<keyword evidence="12" id="KW-1185">Reference proteome</keyword>
<dbReference type="HOGENOM" id="CLU_000445_5_0_9"/>
<reference evidence="11" key="1">
    <citation type="submission" date="2013-06" db="EMBL/GenBank/DDBJ databases">
        <authorList>
            <person name="Weinstock G."/>
            <person name="Sodergren E."/>
            <person name="Clifton S."/>
            <person name="Fulton L."/>
            <person name="Fulton B."/>
            <person name="Courtney L."/>
            <person name="Fronick C."/>
            <person name="Harrison M."/>
            <person name="Strong C."/>
            <person name="Farmer C."/>
            <person name="Delahaunty K."/>
            <person name="Markovic C."/>
            <person name="Hall O."/>
            <person name="Minx P."/>
            <person name="Tomlinson C."/>
            <person name="Mitreva M."/>
            <person name="Nelson J."/>
            <person name="Hou S."/>
            <person name="Wollam A."/>
            <person name="Pepin K.H."/>
            <person name="Johnson M."/>
            <person name="Bhonagiri V."/>
            <person name="Nash W.E."/>
            <person name="Warren W."/>
            <person name="Chinwalla A."/>
            <person name="Mardis E.R."/>
            <person name="Wilson R.K."/>
        </authorList>
    </citation>
    <scope>NUCLEOTIDE SEQUENCE [LARGE SCALE GENOMIC DNA]</scope>
    <source>
        <strain evidence="11">ATCC 49176</strain>
    </source>
</reference>
<comment type="caution">
    <text evidence="11">The sequence shown here is derived from an EMBL/GenBank/DDBJ whole genome shotgun (WGS) entry which is preliminary data.</text>
</comment>
<evidence type="ECO:0000313" key="12">
    <source>
        <dbReference type="Proteomes" id="UP000019050"/>
    </source>
</evidence>
<dbReference type="Gene3D" id="1.10.10.60">
    <property type="entry name" value="Homeodomain-like"/>
    <property type="match status" value="2"/>
</dbReference>
<sequence length="493" mass="56404">MAQVSFQPTPLRVLIVDDEYMIVKGLERLIRWQELGLQLVGTAGNGQEALDLMSHQAVDIVITDVNMPNVTGIDFISQAKELGQDFAFIFVSGYQEFEYVKRGMELGAKNYLLKPIDKVELHRVLSQVAQEIRDKRALAQVISDHEQAQLTSWLETGQGSLPLRYQDVTAPNWQWVLAPKTCQPQLLATGGWSIMVLGDWLLGIMPQSDSSQKLQDSGMQIQTKLSLTDIHHKLQAFLQAESRRLFYEWEWDEERARQIFCQDESESPQSDPATAKLVDQLVGHLYEAIDKQNSIKLDADLDSFLAFCQERELAPQEVVQLTALIRHYFDIKSNQHTPTSLLDEGANQPLTFALLSQHLKESLDLGGREKRHHLYPPIVNEVLAAIYERYNENISMKSLADDLHVNVMYLGQLFKREVGMTLSRYINQYRLAIAKDLLIASKLSVAQIAVKVGYQNQAYFYRVFKQSEGVSPKEYRQHYHDHLKAQEDKQTTR</sequence>
<dbReference type="PANTHER" id="PTHR42713">
    <property type="entry name" value="HISTIDINE KINASE-RELATED"/>
    <property type="match status" value="1"/>
</dbReference>
<keyword evidence="7" id="KW-0804">Transcription</keyword>
<dbReference type="PROSITE" id="PS00041">
    <property type="entry name" value="HTH_ARAC_FAMILY_1"/>
    <property type="match status" value="1"/>
</dbReference>
<dbReference type="GO" id="GO:0003700">
    <property type="term" value="F:DNA-binding transcription factor activity"/>
    <property type="evidence" value="ECO:0007669"/>
    <property type="project" value="InterPro"/>
</dbReference>
<dbReference type="Pfam" id="PF00072">
    <property type="entry name" value="Response_reg"/>
    <property type="match status" value="1"/>
</dbReference>
<evidence type="ECO:0000256" key="5">
    <source>
        <dbReference type="ARBA" id="ARBA00023015"/>
    </source>
</evidence>
<evidence type="ECO:0000313" key="11">
    <source>
        <dbReference type="EMBL" id="ESK65900.1"/>
    </source>
</evidence>
<proteinExistence type="predicted"/>
<dbReference type="GO" id="GO:0043565">
    <property type="term" value="F:sequence-specific DNA binding"/>
    <property type="evidence" value="ECO:0007669"/>
    <property type="project" value="InterPro"/>
</dbReference>
<evidence type="ECO:0000256" key="8">
    <source>
        <dbReference type="PROSITE-ProRule" id="PRU00169"/>
    </source>
</evidence>
<feature type="domain" description="HTH araC/xylS-type" evidence="9">
    <location>
        <begin position="380"/>
        <end position="478"/>
    </location>
</feature>
<evidence type="ECO:0000256" key="7">
    <source>
        <dbReference type="ARBA" id="ARBA00023163"/>
    </source>
</evidence>
<keyword evidence="5" id="KW-0805">Transcription regulation</keyword>
<dbReference type="STRING" id="592010.GCWU000182_000634"/>
<dbReference type="RefSeq" id="WP_023391285.1">
    <property type="nucleotide sequence ID" value="NZ_KI535340.1"/>
</dbReference>